<dbReference type="EMBL" id="JANPWB010000014">
    <property type="protein sequence ID" value="KAJ1095884.1"/>
    <property type="molecule type" value="Genomic_DNA"/>
</dbReference>
<evidence type="ECO:0000313" key="2">
    <source>
        <dbReference type="EMBL" id="KAJ1095884.1"/>
    </source>
</evidence>
<proteinExistence type="predicted"/>
<feature type="compositionally biased region" description="Polar residues" evidence="1">
    <location>
        <begin position="1"/>
        <end position="10"/>
    </location>
</feature>
<accession>A0AAV7LZV2</accession>
<name>A0AAV7LZV2_PLEWA</name>
<feature type="region of interest" description="Disordered" evidence="1">
    <location>
        <begin position="1"/>
        <end position="60"/>
    </location>
</feature>
<reference evidence="2" key="1">
    <citation type="journal article" date="2022" name="bioRxiv">
        <title>Sequencing and chromosome-scale assembly of the giantPleurodeles waltlgenome.</title>
        <authorList>
            <person name="Brown T."/>
            <person name="Elewa A."/>
            <person name="Iarovenko S."/>
            <person name="Subramanian E."/>
            <person name="Araus A.J."/>
            <person name="Petzold A."/>
            <person name="Susuki M."/>
            <person name="Suzuki K.-i.T."/>
            <person name="Hayashi T."/>
            <person name="Toyoda A."/>
            <person name="Oliveira C."/>
            <person name="Osipova E."/>
            <person name="Leigh N.D."/>
            <person name="Simon A."/>
            <person name="Yun M.H."/>
        </authorList>
    </citation>
    <scope>NUCLEOTIDE SEQUENCE</scope>
    <source>
        <strain evidence="2">20211129_DDA</strain>
        <tissue evidence="2">Liver</tissue>
    </source>
</reference>
<dbReference type="Proteomes" id="UP001066276">
    <property type="component" value="Chromosome 10"/>
</dbReference>
<dbReference type="AlphaFoldDB" id="A0AAV7LZV2"/>
<evidence type="ECO:0000313" key="3">
    <source>
        <dbReference type="Proteomes" id="UP001066276"/>
    </source>
</evidence>
<keyword evidence="3" id="KW-1185">Reference proteome</keyword>
<feature type="region of interest" description="Disordered" evidence="1">
    <location>
        <begin position="107"/>
        <end position="129"/>
    </location>
</feature>
<feature type="compositionally biased region" description="Basic and acidic residues" evidence="1">
    <location>
        <begin position="107"/>
        <end position="118"/>
    </location>
</feature>
<comment type="caution">
    <text evidence="2">The sequence shown here is derived from an EMBL/GenBank/DDBJ whole genome shotgun (WGS) entry which is preliminary data.</text>
</comment>
<protein>
    <submittedName>
        <fullName evidence="2">Uncharacterized protein</fullName>
    </submittedName>
</protein>
<sequence>MAPLTSSSCRSGAAPPTSITKKHRTHQAGAEHQQPPPHASLGLHLPPPSPRSIAHTRQGHGTIDLLLMPVWGRATHHTAQSAAGPPKQSSRNALSLARMATNAKVVRETHEDRREDLLQRQGLHMSANH</sequence>
<gene>
    <name evidence="2" type="ORF">NDU88_001034</name>
</gene>
<evidence type="ECO:0000256" key="1">
    <source>
        <dbReference type="SAM" id="MobiDB-lite"/>
    </source>
</evidence>
<organism evidence="2 3">
    <name type="scientific">Pleurodeles waltl</name>
    <name type="common">Iberian ribbed newt</name>
    <dbReference type="NCBI Taxonomy" id="8319"/>
    <lineage>
        <taxon>Eukaryota</taxon>
        <taxon>Metazoa</taxon>
        <taxon>Chordata</taxon>
        <taxon>Craniata</taxon>
        <taxon>Vertebrata</taxon>
        <taxon>Euteleostomi</taxon>
        <taxon>Amphibia</taxon>
        <taxon>Batrachia</taxon>
        <taxon>Caudata</taxon>
        <taxon>Salamandroidea</taxon>
        <taxon>Salamandridae</taxon>
        <taxon>Pleurodelinae</taxon>
        <taxon>Pleurodeles</taxon>
    </lineage>
</organism>